<dbReference type="SUPFAM" id="SSF52540">
    <property type="entry name" value="P-loop containing nucleoside triphosphate hydrolases"/>
    <property type="match status" value="1"/>
</dbReference>
<evidence type="ECO:0000256" key="1">
    <source>
        <dbReference type="ARBA" id="ARBA00004123"/>
    </source>
</evidence>
<dbReference type="PANTHER" id="PTHR46457">
    <property type="entry name" value="DNA REPAIR PROTEIN RAD51 HOMOLOG 4"/>
    <property type="match status" value="1"/>
</dbReference>
<dbReference type="GO" id="GO:0000724">
    <property type="term" value="P:double-strand break repair via homologous recombination"/>
    <property type="evidence" value="ECO:0007669"/>
    <property type="project" value="TreeGrafter"/>
</dbReference>
<feature type="domain" description="RecA family profile 1" evidence="3">
    <location>
        <begin position="87"/>
        <end position="261"/>
    </location>
</feature>
<dbReference type="GO" id="GO:0000400">
    <property type="term" value="F:four-way junction DNA binding"/>
    <property type="evidence" value="ECO:0007669"/>
    <property type="project" value="TreeGrafter"/>
</dbReference>
<dbReference type="GO" id="GO:0007131">
    <property type="term" value="P:reciprocal meiotic recombination"/>
    <property type="evidence" value="ECO:0007669"/>
    <property type="project" value="TreeGrafter"/>
</dbReference>
<proteinExistence type="predicted"/>
<evidence type="ECO:0000259" key="3">
    <source>
        <dbReference type="PROSITE" id="PS50162"/>
    </source>
</evidence>
<dbReference type="InterPro" id="IPR051988">
    <property type="entry name" value="HRR_RAD51_Paralog"/>
</dbReference>
<dbReference type="GO" id="GO:0005657">
    <property type="term" value="C:replication fork"/>
    <property type="evidence" value="ECO:0007669"/>
    <property type="project" value="TreeGrafter"/>
</dbReference>
<dbReference type="GO" id="GO:0016787">
    <property type="term" value="F:hydrolase activity"/>
    <property type="evidence" value="ECO:0007669"/>
    <property type="project" value="UniProtKB-KW"/>
</dbReference>
<organism evidence="4 5">
    <name type="scientific">Conidiobolus coronatus (strain ATCC 28846 / CBS 209.66 / NRRL 28638)</name>
    <name type="common">Delacroixia coronata</name>
    <dbReference type="NCBI Taxonomy" id="796925"/>
    <lineage>
        <taxon>Eukaryota</taxon>
        <taxon>Fungi</taxon>
        <taxon>Fungi incertae sedis</taxon>
        <taxon>Zoopagomycota</taxon>
        <taxon>Entomophthoromycotina</taxon>
        <taxon>Entomophthoromycetes</taxon>
        <taxon>Entomophthorales</taxon>
        <taxon>Ancylistaceae</taxon>
        <taxon>Conidiobolus</taxon>
    </lineage>
</organism>
<dbReference type="GO" id="GO:0005524">
    <property type="term" value="F:ATP binding"/>
    <property type="evidence" value="ECO:0007669"/>
    <property type="project" value="InterPro"/>
</dbReference>
<dbReference type="GO" id="GO:0140664">
    <property type="term" value="F:ATP-dependent DNA damage sensor activity"/>
    <property type="evidence" value="ECO:0007669"/>
    <property type="project" value="InterPro"/>
</dbReference>
<accession>A0A137P949</accession>
<dbReference type="InterPro" id="IPR020588">
    <property type="entry name" value="RecA_ATP-bd"/>
</dbReference>
<dbReference type="GO" id="GO:0000723">
    <property type="term" value="P:telomere maintenance"/>
    <property type="evidence" value="ECO:0007669"/>
    <property type="project" value="TreeGrafter"/>
</dbReference>
<sequence>MLLSEIPELNSNENLKLCIIELNSINIKTIKEFLTNHYLFHYSNNKNLDLESLKFVNNYLKTLESKDEDNDGKMLLDDRLLLEKELMIEPVSTSFKDLDKSLEGGLYPNKIYEFTGLPGIGKTQLSINIVLNHLLNNCESTILWIQFGNNFPLNLILKELKARLNLSDEDEDEDKLDGIMKRFNLIEIIELKDIEQHLNQIKQTYTNELSLLVIDNASLNFTLNLNNQQLGKGQKFIVSLVSELRIFSKKFNCSIILNNLAKFTLNKDIIQKNGQLQPRFGLTWSYLTDVQIMLYRINQSSKKYFNIDEFEDPLIDISEDLNISNENCNPWLRCYIFKNKFGASNVSCEINLKSKNSY</sequence>
<dbReference type="GO" id="GO:0003697">
    <property type="term" value="F:single-stranded DNA binding"/>
    <property type="evidence" value="ECO:0007669"/>
    <property type="project" value="TreeGrafter"/>
</dbReference>
<dbReference type="GO" id="GO:0033063">
    <property type="term" value="C:Rad51B-Rad51C-Rad51D-XRCC2 complex"/>
    <property type="evidence" value="ECO:0007669"/>
    <property type="project" value="TreeGrafter"/>
</dbReference>
<evidence type="ECO:0000313" key="4">
    <source>
        <dbReference type="EMBL" id="KXN71474.1"/>
    </source>
</evidence>
<dbReference type="Pfam" id="PF08423">
    <property type="entry name" value="Rad51"/>
    <property type="match status" value="1"/>
</dbReference>
<dbReference type="InterPro" id="IPR027417">
    <property type="entry name" value="P-loop_NTPase"/>
</dbReference>
<dbReference type="PROSITE" id="PS50162">
    <property type="entry name" value="RECA_2"/>
    <property type="match status" value="1"/>
</dbReference>
<keyword evidence="4" id="KW-0378">Hydrolase</keyword>
<dbReference type="Proteomes" id="UP000070444">
    <property type="component" value="Unassembled WGS sequence"/>
</dbReference>
<keyword evidence="2" id="KW-0539">Nucleus</keyword>
<dbReference type="STRING" id="796925.A0A137P949"/>
<comment type="subcellular location">
    <subcellularLocation>
        <location evidence="1">Nucleus</location>
    </subcellularLocation>
</comment>
<dbReference type="GO" id="GO:0005815">
    <property type="term" value="C:microtubule organizing center"/>
    <property type="evidence" value="ECO:0007669"/>
    <property type="project" value="TreeGrafter"/>
</dbReference>
<name>A0A137P949_CONC2</name>
<dbReference type="OrthoDB" id="336321at2759"/>
<evidence type="ECO:0000313" key="5">
    <source>
        <dbReference type="Proteomes" id="UP000070444"/>
    </source>
</evidence>
<dbReference type="PANTHER" id="PTHR46457:SF1">
    <property type="entry name" value="DNA REPAIR PROTEIN RAD51 HOMOLOG 4"/>
    <property type="match status" value="1"/>
</dbReference>
<dbReference type="AlphaFoldDB" id="A0A137P949"/>
<dbReference type="GO" id="GO:0042148">
    <property type="term" value="P:DNA strand invasion"/>
    <property type="evidence" value="ECO:0007669"/>
    <property type="project" value="TreeGrafter"/>
</dbReference>
<keyword evidence="5" id="KW-1185">Reference proteome</keyword>
<gene>
    <name evidence="4" type="ORF">CONCODRAFT_84650</name>
</gene>
<reference evidence="4 5" key="1">
    <citation type="journal article" date="2015" name="Genome Biol. Evol.">
        <title>Phylogenomic analyses indicate that early fungi evolved digesting cell walls of algal ancestors of land plants.</title>
        <authorList>
            <person name="Chang Y."/>
            <person name="Wang S."/>
            <person name="Sekimoto S."/>
            <person name="Aerts A.L."/>
            <person name="Choi C."/>
            <person name="Clum A."/>
            <person name="LaButti K.M."/>
            <person name="Lindquist E.A."/>
            <person name="Yee Ngan C."/>
            <person name="Ohm R.A."/>
            <person name="Salamov A.A."/>
            <person name="Grigoriev I.V."/>
            <person name="Spatafora J.W."/>
            <person name="Berbee M.L."/>
        </authorList>
    </citation>
    <scope>NUCLEOTIDE SEQUENCE [LARGE SCALE GENOMIC DNA]</scope>
    <source>
        <strain evidence="4 5">NRRL 28638</strain>
    </source>
</reference>
<evidence type="ECO:0000256" key="2">
    <source>
        <dbReference type="ARBA" id="ARBA00023242"/>
    </source>
</evidence>
<dbReference type="Gene3D" id="3.40.50.300">
    <property type="entry name" value="P-loop containing nucleotide triphosphate hydrolases"/>
    <property type="match status" value="1"/>
</dbReference>
<dbReference type="InterPro" id="IPR013632">
    <property type="entry name" value="Rad51_C"/>
</dbReference>
<dbReference type="EMBL" id="KQ964474">
    <property type="protein sequence ID" value="KXN71474.1"/>
    <property type="molecule type" value="Genomic_DNA"/>
</dbReference>
<protein>
    <submittedName>
        <fullName evidence="4">p-loop containing nucleoside triphosphate hydrolase protein</fullName>
    </submittedName>
</protein>